<keyword evidence="3" id="KW-1185">Reference proteome</keyword>
<gene>
    <name evidence="2" type="ORF">Phi14:2_gp014</name>
</gene>
<evidence type="ECO:0000313" key="2">
    <source>
        <dbReference type="EMBL" id="AGO48892.1"/>
    </source>
</evidence>
<name>S0A369_9CAUD</name>
<reference evidence="3" key="2">
    <citation type="submission" date="2013-03" db="EMBL/GenBank/DDBJ databases">
        <title>The Cellulophaga phages: a novel, diverse, and globally ubiquitous model system.</title>
        <authorList>
            <person name="Holmfeldt K."/>
            <person name="Solonenko N."/>
            <person name="Shah M."/>
            <person name="Corrier K."/>
            <person name="Riemann L."/>
            <person name="VerBerkmoes N.C."/>
            <person name="Sullivan M.B."/>
        </authorList>
    </citation>
    <scope>NUCLEOTIDE SEQUENCE [LARGE SCALE GENOMIC DNA]</scope>
</reference>
<reference evidence="2 3" key="1">
    <citation type="journal article" date="2013" name="Proc. Natl. Acad. Sci. U.S.A.">
        <title>Twelve previously unknown phage genera are ubiquitous in global oceans.</title>
        <authorList>
            <person name="Holmfeldt K."/>
            <person name="Solonenko N."/>
            <person name="Shah M."/>
            <person name="Corrier K."/>
            <person name="Riemann L."/>
            <person name="Verberkmoes N.C."/>
            <person name="Sullivan M.B."/>
        </authorList>
    </citation>
    <scope>NUCLEOTIDE SEQUENCE [LARGE SCALE GENOMIC DNA]</scope>
    <source>
        <strain evidence="2">Phi14:2</strain>
    </source>
</reference>
<feature type="transmembrane region" description="Helical" evidence="1">
    <location>
        <begin position="21"/>
        <end position="40"/>
    </location>
</feature>
<accession>S0A369</accession>
<sequence>MTHWRDSGVGGIRTPVTQIKLIIILYSFTFVYTLYARFIIKK</sequence>
<dbReference type="Proteomes" id="UP000014725">
    <property type="component" value="Segment"/>
</dbReference>
<organism evidence="2 3">
    <name type="scientific">Cellulophaga phage phi14:2</name>
    <dbReference type="NCBI Taxonomy" id="1327990"/>
    <lineage>
        <taxon>Viruses</taxon>
        <taxon>Duplodnaviria</taxon>
        <taxon>Heunggongvirae</taxon>
        <taxon>Uroviricota</taxon>
        <taxon>Caudoviricetes</taxon>
        <taxon>Crassvirales</taxon>
        <taxon>Steigviridae</taxon>
        <taxon>Asinivirinae</taxon>
        <taxon>Akihdevirus</taxon>
        <taxon>Akihdevirus balticus</taxon>
    </lineage>
</organism>
<keyword evidence="1" id="KW-0472">Membrane</keyword>
<evidence type="ECO:0000256" key="1">
    <source>
        <dbReference type="SAM" id="Phobius"/>
    </source>
</evidence>
<keyword evidence="1" id="KW-1133">Transmembrane helix</keyword>
<keyword evidence="1" id="KW-0812">Transmembrane</keyword>
<proteinExistence type="predicted"/>
<dbReference type="EMBL" id="KC821624">
    <property type="protein sequence ID" value="AGO48892.1"/>
    <property type="molecule type" value="Genomic_DNA"/>
</dbReference>
<evidence type="ECO:0000313" key="3">
    <source>
        <dbReference type="Proteomes" id="UP000014725"/>
    </source>
</evidence>
<protein>
    <submittedName>
        <fullName evidence="2">Uncharacterized protein</fullName>
    </submittedName>
</protein>